<name>X1PPL2_9ZZZZ</name>
<evidence type="ECO:0000313" key="1">
    <source>
        <dbReference type="EMBL" id="GAI58222.1"/>
    </source>
</evidence>
<comment type="caution">
    <text evidence="1">The sequence shown here is derived from an EMBL/GenBank/DDBJ whole genome shotgun (WGS) entry which is preliminary data.</text>
</comment>
<dbReference type="EMBL" id="BARV01035623">
    <property type="protein sequence ID" value="GAI58222.1"/>
    <property type="molecule type" value="Genomic_DNA"/>
</dbReference>
<dbReference type="AlphaFoldDB" id="X1PPL2"/>
<feature type="non-terminal residue" evidence="1">
    <location>
        <position position="132"/>
    </location>
</feature>
<proteinExistence type="predicted"/>
<reference evidence="1" key="1">
    <citation type="journal article" date="2014" name="Front. Microbiol.">
        <title>High frequency of phylogenetically diverse reductive dehalogenase-homologous genes in deep subseafloor sedimentary metagenomes.</title>
        <authorList>
            <person name="Kawai M."/>
            <person name="Futagami T."/>
            <person name="Toyoda A."/>
            <person name="Takaki Y."/>
            <person name="Nishi S."/>
            <person name="Hori S."/>
            <person name="Arai W."/>
            <person name="Tsubouchi T."/>
            <person name="Morono Y."/>
            <person name="Uchiyama I."/>
            <person name="Ito T."/>
            <person name="Fujiyama A."/>
            <person name="Inagaki F."/>
            <person name="Takami H."/>
        </authorList>
    </citation>
    <scope>NUCLEOTIDE SEQUENCE</scope>
    <source>
        <strain evidence="1">Expedition CK06-06</strain>
    </source>
</reference>
<protein>
    <submittedName>
        <fullName evidence="1">Uncharacterized protein</fullName>
    </submittedName>
</protein>
<organism evidence="1">
    <name type="scientific">marine sediment metagenome</name>
    <dbReference type="NCBI Taxonomy" id="412755"/>
    <lineage>
        <taxon>unclassified sequences</taxon>
        <taxon>metagenomes</taxon>
        <taxon>ecological metagenomes</taxon>
    </lineage>
</organism>
<gene>
    <name evidence="1" type="ORF">S06H3_55554</name>
</gene>
<accession>X1PPL2</accession>
<sequence>MSVKSWGRGRPDYYKPTMPAKTTVASIVQARFNYSLEVELPAQMDTGLVTAYTIPAGMQLNVTFWKGSANKSGLLYGYIYNTGTFYGRATIDVFQTGSTGESGAYVFDAGDVFQYRVVNPMLEAVSVAFRFA</sequence>